<evidence type="ECO:0000313" key="2">
    <source>
        <dbReference type="Proteomes" id="UP001372338"/>
    </source>
</evidence>
<accession>A0AAN9P1A7</accession>
<name>A0AAN9P1A7_CROPI</name>
<comment type="caution">
    <text evidence="1">The sequence shown here is derived from an EMBL/GenBank/DDBJ whole genome shotgun (WGS) entry which is preliminary data.</text>
</comment>
<organism evidence="1 2">
    <name type="scientific">Crotalaria pallida</name>
    <name type="common">Smooth rattlebox</name>
    <name type="synonym">Crotalaria striata</name>
    <dbReference type="NCBI Taxonomy" id="3830"/>
    <lineage>
        <taxon>Eukaryota</taxon>
        <taxon>Viridiplantae</taxon>
        <taxon>Streptophyta</taxon>
        <taxon>Embryophyta</taxon>
        <taxon>Tracheophyta</taxon>
        <taxon>Spermatophyta</taxon>
        <taxon>Magnoliopsida</taxon>
        <taxon>eudicotyledons</taxon>
        <taxon>Gunneridae</taxon>
        <taxon>Pentapetalae</taxon>
        <taxon>rosids</taxon>
        <taxon>fabids</taxon>
        <taxon>Fabales</taxon>
        <taxon>Fabaceae</taxon>
        <taxon>Papilionoideae</taxon>
        <taxon>50 kb inversion clade</taxon>
        <taxon>genistoids sensu lato</taxon>
        <taxon>core genistoids</taxon>
        <taxon>Crotalarieae</taxon>
        <taxon>Crotalaria</taxon>
    </lineage>
</organism>
<proteinExistence type="predicted"/>
<evidence type="ECO:0000313" key="1">
    <source>
        <dbReference type="EMBL" id="KAK7282604.1"/>
    </source>
</evidence>
<gene>
    <name evidence="1" type="ORF">RIF29_11516</name>
</gene>
<dbReference type="AlphaFoldDB" id="A0AAN9P1A7"/>
<protein>
    <submittedName>
        <fullName evidence="1">Uncharacterized protein</fullName>
    </submittedName>
</protein>
<dbReference type="EMBL" id="JAYWIO010000002">
    <property type="protein sequence ID" value="KAK7282604.1"/>
    <property type="molecule type" value="Genomic_DNA"/>
</dbReference>
<reference evidence="1 2" key="1">
    <citation type="submission" date="2024-01" db="EMBL/GenBank/DDBJ databases">
        <title>The genomes of 5 underutilized Papilionoideae crops provide insights into root nodulation and disease resistanc.</title>
        <authorList>
            <person name="Yuan L."/>
        </authorList>
    </citation>
    <scope>NUCLEOTIDE SEQUENCE [LARGE SCALE GENOMIC DNA]</scope>
    <source>
        <strain evidence="1">ZHUSHIDOU_FW_LH</strain>
        <tissue evidence="1">Leaf</tissue>
    </source>
</reference>
<keyword evidence="2" id="KW-1185">Reference proteome</keyword>
<dbReference type="Proteomes" id="UP001372338">
    <property type="component" value="Unassembled WGS sequence"/>
</dbReference>
<sequence length="66" mass="7526">MHVLFFILRQNRFSTVSLALTDGSLYMVTNFSDSKNSATLHIPFFFNQVLTVLKCTHLVDPCQDSD</sequence>